<reference evidence="5" key="1">
    <citation type="journal article" date="2019" name="Gigascience">
        <title>De novo genome assembly of the endangered Acer yangbiense, a plant species with extremely small populations endemic to Yunnan Province, China.</title>
        <authorList>
            <person name="Yang J."/>
            <person name="Wariss H.M."/>
            <person name="Tao L."/>
            <person name="Zhang R."/>
            <person name="Yun Q."/>
            <person name="Hollingsworth P."/>
            <person name="Dao Z."/>
            <person name="Luo G."/>
            <person name="Guo H."/>
            <person name="Ma Y."/>
            <person name="Sun W."/>
        </authorList>
    </citation>
    <scope>NUCLEOTIDE SEQUENCE [LARGE SCALE GENOMIC DNA]</scope>
    <source>
        <strain evidence="5">cv. Malutang</strain>
    </source>
</reference>
<dbReference type="Pfam" id="PF22936">
    <property type="entry name" value="Pol_BBD"/>
    <property type="match status" value="1"/>
</dbReference>
<evidence type="ECO:0000313" key="5">
    <source>
        <dbReference type="Proteomes" id="UP000323000"/>
    </source>
</evidence>
<evidence type="ECO:0000313" key="3">
    <source>
        <dbReference type="EMBL" id="TXG46464.1"/>
    </source>
</evidence>
<dbReference type="InterPro" id="IPR054722">
    <property type="entry name" value="PolX-like_BBD"/>
</dbReference>
<feature type="domain" description="Retrovirus-related Pol polyprotein from transposon TNT 1-94-like beta-barrel" evidence="2">
    <location>
        <begin position="147"/>
        <end position="220"/>
    </location>
</feature>
<dbReference type="OrthoDB" id="1706811at2759"/>
<dbReference type="AlphaFoldDB" id="A0A5C7GNT6"/>
<dbReference type="Proteomes" id="UP000323000">
    <property type="component" value="Chromosome 6"/>
</dbReference>
<evidence type="ECO:0000313" key="4">
    <source>
        <dbReference type="EMBL" id="TXG60440.1"/>
    </source>
</evidence>
<proteinExistence type="predicted"/>
<accession>A0A5C7GNT6</accession>
<sequence>MFVKGKGLWGYVDGSVSKPVTNTADLTIAQQDMIYASVPKEGLSALQAMHEISQRDQFLMKLRCDFESVRVSLMSRHPSQSLDICFGELLCDEQRPQNRTPQSLHAATQNSASESGSTNLSPQVIQQIIHSALSALGITNSSSSHCYIDFSASNHMVSSSMSLVNEKPFIGNLDIHTANGACLPVKSIGDIPHTLTLTKVFHIPRLTTNLLSVGQLVDGNCKVSFSQYGCIVQDQKMGKVIG</sequence>
<reference evidence="3" key="2">
    <citation type="submission" date="2019-05" db="EMBL/GenBank/DDBJ databases">
        <authorList>
            <person name="Zhang R."/>
        </authorList>
    </citation>
    <scope>NUCLEOTIDE SEQUENCE [LARGE SCALE GENOMIC DNA]</scope>
    <source>
        <strain evidence="3">Malutang-1-2009seedling</strain>
        <tissue evidence="3">Leaf</tissue>
    </source>
</reference>
<organism evidence="3 5">
    <name type="scientific">Acer yangbiense</name>
    <dbReference type="NCBI Taxonomy" id="1000413"/>
    <lineage>
        <taxon>Eukaryota</taxon>
        <taxon>Viridiplantae</taxon>
        <taxon>Streptophyta</taxon>
        <taxon>Embryophyta</taxon>
        <taxon>Tracheophyta</taxon>
        <taxon>Spermatophyta</taxon>
        <taxon>Magnoliopsida</taxon>
        <taxon>eudicotyledons</taxon>
        <taxon>Gunneridae</taxon>
        <taxon>Pentapetalae</taxon>
        <taxon>rosids</taxon>
        <taxon>malvids</taxon>
        <taxon>Sapindales</taxon>
        <taxon>Sapindaceae</taxon>
        <taxon>Hippocastanoideae</taxon>
        <taxon>Acereae</taxon>
        <taxon>Acer</taxon>
    </lineage>
</organism>
<keyword evidence="5" id="KW-1185">Reference proteome</keyword>
<evidence type="ECO:0000256" key="1">
    <source>
        <dbReference type="SAM" id="MobiDB-lite"/>
    </source>
</evidence>
<name>A0A5C7GNT6_9ROSI</name>
<feature type="region of interest" description="Disordered" evidence="1">
    <location>
        <begin position="97"/>
        <end position="118"/>
    </location>
</feature>
<evidence type="ECO:0000259" key="2">
    <source>
        <dbReference type="Pfam" id="PF22936"/>
    </source>
</evidence>
<dbReference type="EMBL" id="VAHF01000115">
    <property type="protein sequence ID" value="TXG46464.1"/>
    <property type="molecule type" value="Genomic_DNA"/>
</dbReference>
<comment type="caution">
    <text evidence="3">The sequence shown here is derived from an EMBL/GenBank/DDBJ whole genome shotgun (WGS) entry which is preliminary data.</text>
</comment>
<protein>
    <recommendedName>
        <fullName evidence="2">Retrovirus-related Pol polyprotein from transposon TNT 1-94-like beta-barrel domain-containing protein</fullName>
    </recommendedName>
</protein>
<dbReference type="EMBL" id="VAHF01000006">
    <property type="protein sequence ID" value="TXG60440.1"/>
    <property type="molecule type" value="Genomic_DNA"/>
</dbReference>
<gene>
    <name evidence="4" type="ORF">EZV62_015013</name>
    <name evidence="3" type="ORF">EZV62_028035</name>
</gene>